<dbReference type="PANTHER" id="PTHR10009">
    <property type="entry name" value="PROTEIN YELLOW-RELATED"/>
    <property type="match status" value="1"/>
</dbReference>
<evidence type="ECO:0000313" key="7">
    <source>
        <dbReference type="Proteomes" id="UP000479190"/>
    </source>
</evidence>
<dbReference type="InterPro" id="IPR011042">
    <property type="entry name" value="6-blade_b-propeller_TolB-like"/>
</dbReference>
<comment type="subcellular location">
    <subcellularLocation>
        <location evidence="1">Secreted</location>
    </subcellularLocation>
</comment>
<keyword evidence="3" id="KW-0964">Secreted</keyword>
<dbReference type="AlphaFoldDB" id="A0A6H5IQE5"/>
<dbReference type="GO" id="GO:0005576">
    <property type="term" value="C:extracellular region"/>
    <property type="evidence" value="ECO:0007669"/>
    <property type="project" value="UniProtKB-SubCell"/>
</dbReference>
<dbReference type="PANTHER" id="PTHR10009:SF11">
    <property type="entry name" value="RH54244P"/>
    <property type="match status" value="1"/>
</dbReference>
<evidence type="ECO:0000256" key="4">
    <source>
        <dbReference type="ARBA" id="ARBA00022729"/>
    </source>
</evidence>
<protein>
    <submittedName>
        <fullName evidence="6">Uncharacterized protein</fullName>
    </submittedName>
</protein>
<evidence type="ECO:0000256" key="2">
    <source>
        <dbReference type="ARBA" id="ARBA00009127"/>
    </source>
</evidence>
<keyword evidence="7" id="KW-1185">Reference proteome</keyword>
<dbReference type="PRINTS" id="PR01366">
    <property type="entry name" value="ROYALJELLY"/>
</dbReference>
<dbReference type="EMBL" id="CADCXV010000935">
    <property type="protein sequence ID" value="CAB0039054.1"/>
    <property type="molecule type" value="Genomic_DNA"/>
</dbReference>
<evidence type="ECO:0000313" key="6">
    <source>
        <dbReference type="EMBL" id="CAB0039054.1"/>
    </source>
</evidence>
<feature type="signal peptide" evidence="5">
    <location>
        <begin position="1"/>
        <end position="24"/>
    </location>
</feature>
<sequence>MIFCHFADMRWIMLVLALVAAVNCHPPEVQYSWDKIDYNFPNESMRQAYTSRGDYIPANNLPVGVATWKDKMFVTVARWKKGVASNLNVIDMSKTTDKSPQLTPYPSWEANDLHSTENDAIVSIFRIRVDACDRLWGVDTGIEDILGDTKVVRPPRLIVIDLNTDKILLTYTLKDSDQKAESFFADLAVDADKDSCDDAYAYLSDLGGYGLVVYSLAQNNSWRFHHNYFHFDPLNGDYNVSGINFHWTDGLFGMAVSPKREDGSKTLYFHAFSAIREFSVPTHVLKNESLAAAENYNLFKLEGVKGDLTQGTSSAMDLKNGIIYFAQINRHGIACWNINKPLSPETFSLIYQNPETMAFPNDIAVDLSSRKLYVMVSNVPKLMYNELATNGWLKELFPWPLAHARRIPIAHEARKCHSCHAATRRATERSARRQNRHDDGNVTEQFKVRARLNRRYFGRIHLRFGMSFTHYRKSIHKLQDNRDSTGSCLSITPIPYNISLELLRYMPLLRAGCGCNHRGTAAAAAAIAATLWQCENESELYSVAIERRQTHCSHGVVSFNARVPRAERKREKVYFIMSNAEGKSVEQYSFLLRAAANISAKYTLFANRVTEPRICLKFYELYLPTRLKKFHFKKYNGQKMDCNSVDRITVAYDKRLVSIWGSSFRCTHE</sequence>
<evidence type="ECO:0000256" key="1">
    <source>
        <dbReference type="ARBA" id="ARBA00004613"/>
    </source>
</evidence>
<dbReference type="Pfam" id="PF03022">
    <property type="entry name" value="MRJP"/>
    <property type="match status" value="1"/>
</dbReference>
<keyword evidence="4 5" id="KW-0732">Signal</keyword>
<dbReference type="Gene3D" id="2.120.10.30">
    <property type="entry name" value="TolB, C-terminal domain"/>
    <property type="match status" value="1"/>
</dbReference>
<evidence type="ECO:0000256" key="3">
    <source>
        <dbReference type="ARBA" id="ARBA00022525"/>
    </source>
</evidence>
<dbReference type="Proteomes" id="UP000479190">
    <property type="component" value="Unassembled WGS sequence"/>
</dbReference>
<reference evidence="6 7" key="1">
    <citation type="submission" date="2020-02" db="EMBL/GenBank/DDBJ databases">
        <authorList>
            <person name="Ferguson B K."/>
        </authorList>
    </citation>
    <scope>NUCLEOTIDE SEQUENCE [LARGE SCALE GENOMIC DNA]</scope>
</reference>
<name>A0A6H5IQE5_9HYME</name>
<dbReference type="SUPFAM" id="SSF75011">
    <property type="entry name" value="3-carboxy-cis,cis-mucoante lactonizing enzyme"/>
    <property type="match status" value="1"/>
</dbReference>
<comment type="similarity">
    <text evidence="2">Belongs to the major royal jelly protein family.</text>
</comment>
<gene>
    <name evidence="6" type="ORF">TBRA_LOCUS10814</name>
</gene>
<feature type="chain" id="PRO_5026020069" evidence="5">
    <location>
        <begin position="25"/>
        <end position="669"/>
    </location>
</feature>
<proteinExistence type="inferred from homology"/>
<organism evidence="6 7">
    <name type="scientific">Trichogramma brassicae</name>
    <dbReference type="NCBI Taxonomy" id="86971"/>
    <lineage>
        <taxon>Eukaryota</taxon>
        <taxon>Metazoa</taxon>
        <taxon>Ecdysozoa</taxon>
        <taxon>Arthropoda</taxon>
        <taxon>Hexapoda</taxon>
        <taxon>Insecta</taxon>
        <taxon>Pterygota</taxon>
        <taxon>Neoptera</taxon>
        <taxon>Endopterygota</taxon>
        <taxon>Hymenoptera</taxon>
        <taxon>Apocrita</taxon>
        <taxon>Proctotrupomorpha</taxon>
        <taxon>Chalcidoidea</taxon>
        <taxon>Trichogrammatidae</taxon>
        <taxon>Trichogramma</taxon>
    </lineage>
</organism>
<accession>A0A6H5IQE5</accession>
<dbReference type="InterPro" id="IPR017996">
    <property type="entry name" value="MRJP/yellow-related"/>
</dbReference>
<dbReference type="OrthoDB" id="7776143at2759"/>
<evidence type="ECO:0000256" key="5">
    <source>
        <dbReference type="SAM" id="SignalP"/>
    </source>
</evidence>